<sequence>MIGLGAEQGQQPNMMQCMPMQIMMGHPMFSQSNIVPVMIAPTSLIPAYPFPPSEKSEPKEKESEPTKSVVEAASHHRSDRKKERMQAELSDVTNEQVIRVESAGSLNKASEYMASGQQHFFQGTSMTVYNIDQYDMNPTGSNKGPNHSSDDKLNKVSDTTPSTTSMKTYIPTAELGVVKHRTGGNRRRRKNTKYRPPDHQHQRRSKAGSRVQPEVAASAPKSTKN</sequence>
<feature type="compositionally biased region" description="Polar residues" evidence="1">
    <location>
        <begin position="135"/>
        <end position="147"/>
    </location>
</feature>
<feature type="compositionally biased region" description="Basic and acidic residues" evidence="1">
    <location>
        <begin position="73"/>
        <end position="86"/>
    </location>
</feature>
<feature type="region of interest" description="Disordered" evidence="1">
    <location>
        <begin position="135"/>
        <end position="225"/>
    </location>
</feature>
<feature type="compositionally biased region" description="Basic and acidic residues" evidence="1">
    <location>
        <begin position="54"/>
        <end position="65"/>
    </location>
</feature>
<evidence type="ECO:0000313" key="3">
    <source>
        <dbReference type="Proteomes" id="UP000593567"/>
    </source>
</evidence>
<feature type="region of interest" description="Disordered" evidence="1">
    <location>
        <begin position="50"/>
        <end position="93"/>
    </location>
</feature>
<reference evidence="2" key="1">
    <citation type="submission" date="2020-06" db="EMBL/GenBank/DDBJ databases">
        <title>Draft genome of Bugula neritina, a colonial animal packing powerful symbionts and potential medicines.</title>
        <authorList>
            <person name="Rayko M."/>
        </authorList>
    </citation>
    <scope>NUCLEOTIDE SEQUENCE [LARGE SCALE GENOMIC DNA]</scope>
    <source>
        <strain evidence="2">Kwan_BN1</strain>
    </source>
</reference>
<feature type="compositionally biased region" description="Polar residues" evidence="1">
    <location>
        <begin position="156"/>
        <end position="167"/>
    </location>
</feature>
<evidence type="ECO:0000256" key="1">
    <source>
        <dbReference type="SAM" id="MobiDB-lite"/>
    </source>
</evidence>
<dbReference type="EMBL" id="VXIV02001564">
    <property type="protein sequence ID" value="KAF6031790.1"/>
    <property type="molecule type" value="Genomic_DNA"/>
</dbReference>
<name>A0A7J7JZF7_BUGNE</name>
<comment type="caution">
    <text evidence="2">The sequence shown here is derived from an EMBL/GenBank/DDBJ whole genome shotgun (WGS) entry which is preliminary data.</text>
</comment>
<keyword evidence="3" id="KW-1185">Reference proteome</keyword>
<organism evidence="2 3">
    <name type="scientific">Bugula neritina</name>
    <name type="common">Brown bryozoan</name>
    <name type="synonym">Sertularia neritina</name>
    <dbReference type="NCBI Taxonomy" id="10212"/>
    <lineage>
        <taxon>Eukaryota</taxon>
        <taxon>Metazoa</taxon>
        <taxon>Spiralia</taxon>
        <taxon>Lophotrochozoa</taxon>
        <taxon>Bryozoa</taxon>
        <taxon>Gymnolaemata</taxon>
        <taxon>Cheilostomatida</taxon>
        <taxon>Flustrina</taxon>
        <taxon>Buguloidea</taxon>
        <taxon>Bugulidae</taxon>
        <taxon>Bugula</taxon>
    </lineage>
</organism>
<feature type="compositionally biased region" description="Basic residues" evidence="1">
    <location>
        <begin position="178"/>
        <end position="193"/>
    </location>
</feature>
<accession>A0A7J7JZF7</accession>
<protein>
    <submittedName>
        <fullName evidence="2">Uncharacterized protein</fullName>
    </submittedName>
</protein>
<dbReference type="Proteomes" id="UP000593567">
    <property type="component" value="Unassembled WGS sequence"/>
</dbReference>
<gene>
    <name evidence="2" type="ORF">EB796_009894</name>
</gene>
<proteinExistence type="predicted"/>
<dbReference type="AlphaFoldDB" id="A0A7J7JZF7"/>
<evidence type="ECO:0000313" key="2">
    <source>
        <dbReference type="EMBL" id="KAF6031790.1"/>
    </source>
</evidence>